<evidence type="ECO:0000313" key="2">
    <source>
        <dbReference type="EMBL" id="KJH49647.1"/>
    </source>
</evidence>
<dbReference type="AlphaFoldDB" id="A0A0D8Y0H4"/>
<reference evidence="3" key="2">
    <citation type="journal article" date="2016" name="Sci. Rep.">
        <title>Dictyocaulus viviparus genome, variome and transcriptome elucidate lungworm biology and support future intervention.</title>
        <authorList>
            <person name="McNulty S.N."/>
            <person name="Strube C."/>
            <person name="Rosa B.A."/>
            <person name="Martin J.C."/>
            <person name="Tyagi R."/>
            <person name="Choi Y.J."/>
            <person name="Wang Q."/>
            <person name="Hallsworth Pepin K."/>
            <person name="Zhang X."/>
            <person name="Ozersky P."/>
            <person name="Wilson R.K."/>
            <person name="Sternberg P.W."/>
            <person name="Gasser R.B."/>
            <person name="Mitreva M."/>
        </authorList>
    </citation>
    <scope>NUCLEOTIDE SEQUENCE [LARGE SCALE GENOMIC DNA]</scope>
    <source>
        <strain evidence="3">HannoverDv2000</strain>
    </source>
</reference>
<dbReference type="Proteomes" id="UP000053766">
    <property type="component" value="Unassembled WGS sequence"/>
</dbReference>
<organism evidence="2 3">
    <name type="scientific">Dictyocaulus viviparus</name>
    <name type="common">Bovine lungworm</name>
    <dbReference type="NCBI Taxonomy" id="29172"/>
    <lineage>
        <taxon>Eukaryota</taxon>
        <taxon>Metazoa</taxon>
        <taxon>Ecdysozoa</taxon>
        <taxon>Nematoda</taxon>
        <taxon>Chromadorea</taxon>
        <taxon>Rhabditida</taxon>
        <taxon>Rhabditina</taxon>
        <taxon>Rhabditomorpha</taxon>
        <taxon>Strongyloidea</taxon>
        <taxon>Metastrongylidae</taxon>
        <taxon>Dictyocaulus</taxon>
    </lineage>
</organism>
<evidence type="ECO:0000313" key="3">
    <source>
        <dbReference type="Proteomes" id="UP000053766"/>
    </source>
</evidence>
<dbReference type="EMBL" id="KN716227">
    <property type="protein sequence ID" value="KJH49647.1"/>
    <property type="molecule type" value="Genomic_DNA"/>
</dbReference>
<reference evidence="2 3" key="1">
    <citation type="submission" date="2013-11" db="EMBL/GenBank/DDBJ databases">
        <title>Draft genome of the bovine lungworm Dictyocaulus viviparus.</title>
        <authorList>
            <person name="Mitreva M."/>
        </authorList>
    </citation>
    <scope>NUCLEOTIDE SEQUENCE [LARGE SCALE GENOMIC DNA]</scope>
    <source>
        <strain evidence="2 3">HannoverDv2000</strain>
    </source>
</reference>
<keyword evidence="1" id="KW-0812">Transmembrane</keyword>
<name>A0A0D8Y0H4_DICVI</name>
<dbReference type="OrthoDB" id="5062115at2759"/>
<protein>
    <submittedName>
        <fullName evidence="2">Uncharacterized protein</fullName>
    </submittedName>
</protein>
<evidence type="ECO:0000256" key="1">
    <source>
        <dbReference type="SAM" id="Phobius"/>
    </source>
</evidence>
<keyword evidence="3" id="KW-1185">Reference proteome</keyword>
<proteinExistence type="predicted"/>
<sequence length="62" mass="7336">MKIENKIACFFLVFGTVYFLESIGGFYMTSNQTQVIRFDFNQFNFLFNGFPAFHFVNFQAIQ</sequence>
<accession>A0A0D8Y0H4</accession>
<feature type="transmembrane region" description="Helical" evidence="1">
    <location>
        <begin position="7"/>
        <end position="28"/>
    </location>
</feature>
<gene>
    <name evidence="2" type="ORF">DICVIV_04192</name>
</gene>
<keyword evidence="1" id="KW-1133">Transmembrane helix</keyword>
<keyword evidence="1" id="KW-0472">Membrane</keyword>